<keyword evidence="6" id="KW-0999">Mitochondrion inner membrane</keyword>
<evidence type="ECO:0000256" key="5">
    <source>
        <dbReference type="ARBA" id="ARBA00022737"/>
    </source>
</evidence>
<dbReference type="Pfam" id="PF00153">
    <property type="entry name" value="Mito_carr"/>
    <property type="match status" value="2"/>
</dbReference>
<comment type="similarity">
    <text evidence="2 11">Belongs to the mitochondrial carrier (TC 2.A.29) family.</text>
</comment>
<evidence type="ECO:0000313" key="12">
    <source>
        <dbReference type="EMBL" id="KAL3094555.1"/>
    </source>
</evidence>
<evidence type="ECO:0000256" key="11">
    <source>
        <dbReference type="RuleBase" id="RU000488"/>
    </source>
</evidence>
<evidence type="ECO:0008006" key="14">
    <source>
        <dbReference type="Google" id="ProtNLM"/>
    </source>
</evidence>
<evidence type="ECO:0000256" key="7">
    <source>
        <dbReference type="ARBA" id="ARBA00022989"/>
    </source>
</evidence>
<comment type="caution">
    <text evidence="12">The sequence shown here is derived from an EMBL/GenBank/DDBJ whole genome shotgun (WGS) entry which is preliminary data.</text>
</comment>
<dbReference type="SUPFAM" id="SSF103506">
    <property type="entry name" value="Mitochondrial carrier"/>
    <property type="match status" value="1"/>
</dbReference>
<evidence type="ECO:0000256" key="8">
    <source>
        <dbReference type="ARBA" id="ARBA00023128"/>
    </source>
</evidence>
<keyword evidence="13" id="KW-1185">Reference proteome</keyword>
<sequence>MCQNNENGTELVSTSLNKFVGQMHFLSEADGQNIGGKNGGDGLVAQSGGWSEFFIHFTGGALGGIVGTSFTYPLEVVKTRLQSSHGHEMRRQVQMERMQRWMSSTSSTSSTITTTPASSSTSTASRFALCRRLLHQSVIFRSFHSVWREGRLRALFKGFGPTLASMAPANAVFFGCYSSMKRFLNDHPEWVQSNSHSVHMLSAASAVFVTATALNPILLVKTRLQLSPMRMRAFECARRILREEGILSFWRGVTGSYLGSTETMLQFMIYEFLRDKIQHSSVTSIGKQQQDAPNFSQFMVAAATAKLVAGFTCYPHGLGLWICEKFCALKRHPWLFGPDCVRRAQQIGCVTFCGTFGATPPQGLADTLAWRPFAVDSIGAQHGDHHRHV</sequence>
<dbReference type="InterPro" id="IPR023395">
    <property type="entry name" value="MCP_dom_sf"/>
</dbReference>
<gene>
    <name evidence="12" type="ORF">niasHS_005225</name>
</gene>
<keyword evidence="8" id="KW-0496">Mitochondrion</keyword>
<keyword evidence="4 10" id="KW-0812">Transmembrane</keyword>
<comment type="subcellular location">
    <subcellularLocation>
        <location evidence="1">Mitochondrion inner membrane</location>
        <topology evidence="1">Multi-pass membrane protein</topology>
    </subcellularLocation>
</comment>
<evidence type="ECO:0000313" key="13">
    <source>
        <dbReference type="Proteomes" id="UP001620645"/>
    </source>
</evidence>
<evidence type="ECO:0000256" key="1">
    <source>
        <dbReference type="ARBA" id="ARBA00004448"/>
    </source>
</evidence>
<dbReference type="AlphaFoldDB" id="A0ABD2JVL6"/>
<dbReference type="GO" id="GO:0005743">
    <property type="term" value="C:mitochondrial inner membrane"/>
    <property type="evidence" value="ECO:0007669"/>
    <property type="project" value="UniProtKB-SubCell"/>
</dbReference>
<dbReference type="InterPro" id="IPR018108">
    <property type="entry name" value="MCP_transmembrane"/>
</dbReference>
<dbReference type="PANTHER" id="PTHR45829">
    <property type="entry name" value="MITOCHONDRIAL CARRIER PROTEIN RIM2"/>
    <property type="match status" value="1"/>
</dbReference>
<keyword evidence="7" id="KW-1133">Transmembrane helix</keyword>
<dbReference type="GO" id="GO:0006862">
    <property type="term" value="P:nucleotide transport"/>
    <property type="evidence" value="ECO:0007669"/>
    <property type="project" value="UniProtKB-ARBA"/>
</dbReference>
<dbReference type="Proteomes" id="UP001620645">
    <property type="component" value="Unassembled WGS sequence"/>
</dbReference>
<organism evidence="12 13">
    <name type="scientific">Heterodera schachtii</name>
    <name type="common">Sugarbeet cyst nematode worm</name>
    <name type="synonym">Tylenchus schachtii</name>
    <dbReference type="NCBI Taxonomy" id="97005"/>
    <lineage>
        <taxon>Eukaryota</taxon>
        <taxon>Metazoa</taxon>
        <taxon>Ecdysozoa</taxon>
        <taxon>Nematoda</taxon>
        <taxon>Chromadorea</taxon>
        <taxon>Rhabditida</taxon>
        <taxon>Tylenchina</taxon>
        <taxon>Tylenchomorpha</taxon>
        <taxon>Tylenchoidea</taxon>
        <taxon>Heteroderidae</taxon>
        <taxon>Heteroderinae</taxon>
        <taxon>Heterodera</taxon>
    </lineage>
</organism>
<protein>
    <recommendedName>
        <fullName evidence="14">Mitochondrial carrier protein</fullName>
    </recommendedName>
</protein>
<reference evidence="12 13" key="1">
    <citation type="submission" date="2024-10" db="EMBL/GenBank/DDBJ databases">
        <authorList>
            <person name="Kim D."/>
        </authorList>
    </citation>
    <scope>NUCLEOTIDE SEQUENCE [LARGE SCALE GENOMIC DNA]</scope>
    <source>
        <strain evidence="12">Taebaek</strain>
    </source>
</reference>
<dbReference type="PROSITE" id="PS50920">
    <property type="entry name" value="SOLCAR"/>
    <property type="match status" value="2"/>
</dbReference>
<keyword evidence="5" id="KW-0677">Repeat</keyword>
<name>A0ABD2JVL6_HETSC</name>
<dbReference type="Gene3D" id="1.50.40.10">
    <property type="entry name" value="Mitochondrial carrier domain"/>
    <property type="match status" value="1"/>
</dbReference>
<keyword evidence="9 10" id="KW-0472">Membrane</keyword>
<dbReference type="EMBL" id="JBICCN010000088">
    <property type="protein sequence ID" value="KAL3094555.1"/>
    <property type="molecule type" value="Genomic_DNA"/>
</dbReference>
<feature type="repeat" description="Solcar" evidence="10">
    <location>
        <begin position="194"/>
        <end position="276"/>
    </location>
</feature>
<proteinExistence type="inferred from homology"/>
<keyword evidence="3 11" id="KW-0813">Transport</keyword>
<evidence type="ECO:0000256" key="2">
    <source>
        <dbReference type="ARBA" id="ARBA00006375"/>
    </source>
</evidence>
<evidence type="ECO:0000256" key="10">
    <source>
        <dbReference type="PROSITE-ProRule" id="PRU00282"/>
    </source>
</evidence>
<evidence type="ECO:0000256" key="6">
    <source>
        <dbReference type="ARBA" id="ARBA00022792"/>
    </source>
</evidence>
<evidence type="ECO:0000256" key="9">
    <source>
        <dbReference type="ARBA" id="ARBA00023136"/>
    </source>
</evidence>
<dbReference type="PANTHER" id="PTHR45829:SF4">
    <property type="entry name" value="MITOCHONDRIAL CARRIER PROTEIN RIM2"/>
    <property type="match status" value="1"/>
</dbReference>
<evidence type="ECO:0000256" key="3">
    <source>
        <dbReference type="ARBA" id="ARBA00022448"/>
    </source>
</evidence>
<feature type="repeat" description="Solcar" evidence="10">
    <location>
        <begin position="51"/>
        <end position="183"/>
    </location>
</feature>
<accession>A0ABD2JVL6</accession>
<evidence type="ECO:0000256" key="4">
    <source>
        <dbReference type="ARBA" id="ARBA00022692"/>
    </source>
</evidence>
<dbReference type="InterPro" id="IPR049562">
    <property type="entry name" value="SLC25A33/36-like"/>
</dbReference>